<evidence type="ECO:0000256" key="3">
    <source>
        <dbReference type="ARBA" id="ARBA00022692"/>
    </source>
</evidence>
<feature type="transmembrane region" description="Helical" evidence="6">
    <location>
        <begin position="337"/>
        <end position="364"/>
    </location>
</feature>
<feature type="transmembrane region" description="Helical" evidence="6">
    <location>
        <begin position="222"/>
        <end position="243"/>
    </location>
</feature>
<dbReference type="EMBL" id="CP090895">
    <property type="protein sequence ID" value="ULT92455.1"/>
    <property type="molecule type" value="Genomic_DNA"/>
</dbReference>
<feature type="transmembrane region" description="Helical" evidence="6">
    <location>
        <begin position="75"/>
        <end position="98"/>
    </location>
</feature>
<keyword evidence="3 6" id="KW-0812">Transmembrane</keyword>
<evidence type="ECO:0000256" key="5">
    <source>
        <dbReference type="ARBA" id="ARBA00023136"/>
    </source>
</evidence>
<feature type="transmembrane region" description="Helical" evidence="6">
    <location>
        <begin position="371"/>
        <end position="390"/>
    </location>
</feature>
<organism evidence="7 8">
    <name type="scientific">Caenorhabditis briggsae</name>
    <dbReference type="NCBI Taxonomy" id="6238"/>
    <lineage>
        <taxon>Eukaryota</taxon>
        <taxon>Metazoa</taxon>
        <taxon>Ecdysozoa</taxon>
        <taxon>Nematoda</taxon>
        <taxon>Chromadorea</taxon>
        <taxon>Rhabditida</taxon>
        <taxon>Rhabditina</taxon>
        <taxon>Rhabditomorpha</taxon>
        <taxon>Rhabditoidea</taxon>
        <taxon>Rhabditidae</taxon>
        <taxon>Peloderinae</taxon>
        <taxon>Caenorhabditis</taxon>
    </lineage>
</organism>
<evidence type="ECO:0000256" key="2">
    <source>
        <dbReference type="ARBA" id="ARBA00009172"/>
    </source>
</evidence>
<accession>A0AAE9D4U2</accession>
<evidence type="ECO:0000256" key="4">
    <source>
        <dbReference type="ARBA" id="ARBA00022989"/>
    </source>
</evidence>
<dbReference type="InterPro" id="IPR051617">
    <property type="entry name" value="UNC-93-like_regulator"/>
</dbReference>
<feature type="transmembrane region" description="Helical" evidence="6">
    <location>
        <begin position="296"/>
        <end position="317"/>
    </location>
</feature>
<dbReference type="Pfam" id="PF05978">
    <property type="entry name" value="UNC-93"/>
    <property type="match status" value="2"/>
</dbReference>
<dbReference type="PANTHER" id="PTHR23294:SF10">
    <property type="entry name" value="UNC93-LIKE PROTEIN MFSD11"/>
    <property type="match status" value="1"/>
</dbReference>
<feature type="transmembrane region" description="Helical" evidence="6">
    <location>
        <begin position="30"/>
        <end position="49"/>
    </location>
</feature>
<sequence>MGSFTQVKKAQAISDTGTSWLEKAMKQRNFEILCAAMLGFGQLCIMVGYDSESFILESVIHSIHERDPEKVSQYAGYYCQAVIFCAYMTGCLFAPSILNVTTPKILLIFSAISYTLFPFGFLFFNTYFYFFTAILLGVGTSFYYLGMGSYLSQHSTRETIESNVSISWSVGCCCLMLGAGILAGITSLSVPEPTTVIQNSTFSADKVHIQHERRYSENEIRLLSAAFSGMSAIAIVTFAMMPSKSVENSLESTEKKFGFMESLTIYSLGAGLGEVLMGILISTLSKQIKGFGLKPTMLIGTISVIIYCSLVFISTPFEAPMRPTSEKSIWIGQSYPLIFLIAIFCGISDCCINGVRSVICALVLPQRRAQSFAVTRMYHAAACMTCFFFSPIVPLYTYTCLLPILSIFSTFLFFRVVDKTHSMERKITQQVMEEEKIQTLKNQNILTVA</sequence>
<feature type="transmembrane region" description="Helical" evidence="6">
    <location>
        <begin position="127"/>
        <end position="145"/>
    </location>
</feature>
<dbReference type="SUPFAM" id="SSF103473">
    <property type="entry name" value="MFS general substrate transporter"/>
    <property type="match status" value="1"/>
</dbReference>
<evidence type="ECO:0000313" key="8">
    <source>
        <dbReference type="Proteomes" id="UP000827892"/>
    </source>
</evidence>
<keyword evidence="5 6" id="KW-0472">Membrane</keyword>
<reference evidence="7 8" key="1">
    <citation type="submission" date="2022-02" db="EMBL/GenBank/DDBJ databases">
        <title>Chromosome-level reference genomes for two strains of Caenorhabditis briggsae: an improved platform for comparative genomics.</title>
        <authorList>
            <person name="Stevens L."/>
            <person name="Andersen E.C."/>
        </authorList>
    </citation>
    <scope>NUCLEOTIDE SEQUENCE [LARGE SCALE GENOMIC DNA]</scope>
    <source>
        <strain evidence="7">QX1410_ONT</strain>
        <tissue evidence="7">Whole-organism</tissue>
    </source>
</reference>
<protein>
    <recommendedName>
        <fullName evidence="9">UNC93-like protein MFSD11</fullName>
    </recommendedName>
</protein>
<feature type="transmembrane region" description="Helical" evidence="6">
    <location>
        <begin position="105"/>
        <end position="121"/>
    </location>
</feature>
<dbReference type="Proteomes" id="UP000827892">
    <property type="component" value="Chromosome V"/>
</dbReference>
<gene>
    <name evidence="7" type="ORF">L3Y34_009916</name>
</gene>
<comment type="similarity">
    <text evidence="2">Belongs to the unc-93 family.</text>
</comment>
<evidence type="ECO:0000313" key="7">
    <source>
        <dbReference type="EMBL" id="ULT92455.1"/>
    </source>
</evidence>
<dbReference type="PANTHER" id="PTHR23294">
    <property type="entry name" value="ET TRANSLATION PRODUCT-RELATED"/>
    <property type="match status" value="1"/>
</dbReference>
<comment type="subcellular location">
    <subcellularLocation>
        <location evidence="1">Membrane</location>
        <topology evidence="1">Multi-pass membrane protein</topology>
    </subcellularLocation>
</comment>
<dbReference type="InterPro" id="IPR036259">
    <property type="entry name" value="MFS_trans_sf"/>
</dbReference>
<feature type="transmembrane region" description="Helical" evidence="6">
    <location>
        <begin position="396"/>
        <end position="417"/>
    </location>
</feature>
<evidence type="ECO:0000256" key="6">
    <source>
        <dbReference type="SAM" id="Phobius"/>
    </source>
</evidence>
<evidence type="ECO:0008006" key="9">
    <source>
        <dbReference type="Google" id="ProtNLM"/>
    </source>
</evidence>
<keyword evidence="4 6" id="KW-1133">Transmembrane helix</keyword>
<name>A0AAE9D4U2_CAEBR</name>
<dbReference type="InterPro" id="IPR010291">
    <property type="entry name" value="Ion_channel_UNC-93"/>
</dbReference>
<dbReference type="GO" id="GO:0016020">
    <property type="term" value="C:membrane"/>
    <property type="evidence" value="ECO:0007669"/>
    <property type="project" value="UniProtKB-SubCell"/>
</dbReference>
<evidence type="ECO:0000256" key="1">
    <source>
        <dbReference type="ARBA" id="ARBA00004141"/>
    </source>
</evidence>
<feature type="transmembrane region" description="Helical" evidence="6">
    <location>
        <begin position="263"/>
        <end position="284"/>
    </location>
</feature>
<proteinExistence type="inferred from homology"/>
<dbReference type="AlphaFoldDB" id="A0AAE9D4U2"/>